<sequence length="166" mass="19473">MGGIQFFYLGQADQFTKINYHFEPNQSSYHDNNINKQGKAQHEYLGTDSINRQLEDLNFTYSYPAMFIYKQYHLVLFGGINVFTGKTTNEMLLIDIQDFKNPIVKKIKPEFNDGQKYNYKDYFFGNQISKSQDSFSMKGEHGIYEAKIKLLPITKQTVQVKKIFNF</sequence>
<evidence type="ECO:0000313" key="2">
    <source>
        <dbReference type="Proteomes" id="UP000039865"/>
    </source>
</evidence>
<dbReference type="Proteomes" id="UP000039865">
    <property type="component" value="Unassembled WGS sequence"/>
</dbReference>
<organism evidence="1 2">
    <name type="scientific">Stylonychia lemnae</name>
    <name type="common">Ciliate</name>
    <dbReference type="NCBI Taxonomy" id="5949"/>
    <lineage>
        <taxon>Eukaryota</taxon>
        <taxon>Sar</taxon>
        <taxon>Alveolata</taxon>
        <taxon>Ciliophora</taxon>
        <taxon>Intramacronucleata</taxon>
        <taxon>Spirotrichea</taxon>
        <taxon>Stichotrichia</taxon>
        <taxon>Sporadotrichida</taxon>
        <taxon>Oxytrichidae</taxon>
        <taxon>Stylonychinae</taxon>
        <taxon>Stylonychia</taxon>
    </lineage>
</organism>
<dbReference type="AlphaFoldDB" id="A0A078AQB4"/>
<keyword evidence="2" id="KW-1185">Reference proteome</keyword>
<gene>
    <name evidence="1" type="primary">Contig7522.g8031</name>
    <name evidence="1" type="ORF">STYLEM_12483</name>
</gene>
<protein>
    <submittedName>
        <fullName evidence="1">Uncharacterized protein</fullName>
    </submittedName>
</protein>
<reference evidence="1 2" key="1">
    <citation type="submission" date="2014-06" db="EMBL/GenBank/DDBJ databases">
        <authorList>
            <person name="Swart Estienne"/>
        </authorList>
    </citation>
    <scope>NUCLEOTIDE SEQUENCE [LARGE SCALE GENOMIC DNA]</scope>
    <source>
        <strain evidence="1 2">130c</strain>
    </source>
</reference>
<accession>A0A078AQB4</accession>
<dbReference type="EMBL" id="CCKQ01011851">
    <property type="protein sequence ID" value="CDW83437.1"/>
    <property type="molecule type" value="Genomic_DNA"/>
</dbReference>
<evidence type="ECO:0000313" key="1">
    <source>
        <dbReference type="EMBL" id="CDW83437.1"/>
    </source>
</evidence>
<name>A0A078AQB4_STYLE</name>
<proteinExistence type="predicted"/>
<dbReference type="InParanoid" id="A0A078AQB4"/>